<dbReference type="Proteomes" id="UP000697995">
    <property type="component" value="Unassembled WGS sequence"/>
</dbReference>
<feature type="transmembrane region" description="Helical" evidence="2">
    <location>
        <begin position="149"/>
        <end position="182"/>
    </location>
</feature>
<name>A0ABS1CYF3_9PROT</name>
<keyword evidence="2" id="KW-0812">Transmembrane</keyword>
<keyword evidence="2" id="KW-0472">Membrane</keyword>
<feature type="transmembrane region" description="Helical" evidence="2">
    <location>
        <begin position="325"/>
        <end position="343"/>
    </location>
</feature>
<protein>
    <recommendedName>
        <fullName evidence="5">Glycosyltransferase RgtA/B/C/D-like domain-containing protein</fullName>
    </recommendedName>
</protein>
<organism evidence="3 4">
    <name type="scientific">Paracraurococcus ruber</name>
    <dbReference type="NCBI Taxonomy" id="77675"/>
    <lineage>
        <taxon>Bacteria</taxon>
        <taxon>Pseudomonadati</taxon>
        <taxon>Pseudomonadota</taxon>
        <taxon>Alphaproteobacteria</taxon>
        <taxon>Acetobacterales</taxon>
        <taxon>Roseomonadaceae</taxon>
        <taxon>Paracraurococcus</taxon>
    </lineage>
</organism>
<feature type="transmembrane region" description="Helical" evidence="2">
    <location>
        <begin position="293"/>
        <end position="318"/>
    </location>
</feature>
<feature type="region of interest" description="Disordered" evidence="1">
    <location>
        <begin position="1"/>
        <end position="23"/>
    </location>
</feature>
<feature type="transmembrane region" description="Helical" evidence="2">
    <location>
        <begin position="104"/>
        <end position="137"/>
    </location>
</feature>
<accession>A0ABS1CYF3</accession>
<evidence type="ECO:0000256" key="1">
    <source>
        <dbReference type="SAM" id="MobiDB-lite"/>
    </source>
</evidence>
<sequence length="459" mass="48117">MSRAKPYCRMPQRSKEGAPMTAITGSGAVPQARTAPRAWLPWWLPATLLAAAIAVPMLLSPYPPLQDFAEWAYQGALLARLASGQPVPGVELVGHPVPNSLTQAILGLLCLVLPPAVAARVFVLALLGAGLALCLALARRWQPGAARSLAVVLLVSVVCNATFWNGYLNYQLGLLLLAGWFLLPAPRRLQAGPIAAFGTAIFLSHAATFAAFAAVVGAEALLARRLRGAVMGLALPGLLGVWYVLAGDGGGEPTSAMGGVARFLAFKAYTVAKIGPYHNFVFAGGGDEVLRPAAYWAGSAANLTYAGLVLAALALGLWRGGVRRWPLLLAAAALLALFLLLPQNARGIVNPGERLMLPALLVLLLAVPLPAWPLRLSAGLGGLVLAANLLAFAIPARDWTVPVHFRDLEAAGGAAALFRHRPTSFACKWAALETADAPISFRTSLLRSAGEDFYCPVPP</sequence>
<evidence type="ECO:0008006" key="5">
    <source>
        <dbReference type="Google" id="ProtNLM"/>
    </source>
</evidence>
<dbReference type="EMBL" id="NRSG01000106">
    <property type="protein sequence ID" value="MBK1659517.1"/>
    <property type="molecule type" value="Genomic_DNA"/>
</dbReference>
<reference evidence="3 4" key="1">
    <citation type="journal article" date="2020" name="Microorganisms">
        <title>Osmotic Adaptation and Compatible Solute Biosynthesis of Phototrophic Bacteria as Revealed from Genome Analyses.</title>
        <authorList>
            <person name="Imhoff J.F."/>
            <person name="Rahn T."/>
            <person name="Kunzel S."/>
            <person name="Keller A."/>
            <person name="Neulinger S.C."/>
        </authorList>
    </citation>
    <scope>NUCLEOTIDE SEQUENCE [LARGE SCALE GENOMIC DNA]</scope>
    <source>
        <strain evidence="3 4">DSM 15382</strain>
    </source>
</reference>
<comment type="caution">
    <text evidence="3">The sequence shown here is derived from an EMBL/GenBank/DDBJ whole genome shotgun (WGS) entry which is preliminary data.</text>
</comment>
<feature type="transmembrane region" description="Helical" evidence="2">
    <location>
        <begin position="40"/>
        <end position="59"/>
    </location>
</feature>
<proteinExistence type="predicted"/>
<evidence type="ECO:0000256" key="2">
    <source>
        <dbReference type="SAM" id="Phobius"/>
    </source>
</evidence>
<gene>
    <name evidence="3" type="ORF">CKO45_14865</name>
</gene>
<evidence type="ECO:0000313" key="3">
    <source>
        <dbReference type="EMBL" id="MBK1659517.1"/>
    </source>
</evidence>
<keyword evidence="2" id="KW-1133">Transmembrane helix</keyword>
<feature type="transmembrane region" description="Helical" evidence="2">
    <location>
        <begin position="194"/>
        <end position="216"/>
    </location>
</feature>
<evidence type="ECO:0000313" key="4">
    <source>
        <dbReference type="Proteomes" id="UP000697995"/>
    </source>
</evidence>
<keyword evidence="4" id="KW-1185">Reference proteome</keyword>
<feature type="transmembrane region" description="Helical" evidence="2">
    <location>
        <begin position="379"/>
        <end position="396"/>
    </location>
</feature>
<feature type="transmembrane region" description="Helical" evidence="2">
    <location>
        <begin position="228"/>
        <end position="245"/>
    </location>
</feature>